<dbReference type="Proteomes" id="UP001445076">
    <property type="component" value="Unassembled WGS sequence"/>
</dbReference>
<dbReference type="GO" id="GO:0005179">
    <property type="term" value="F:hormone activity"/>
    <property type="evidence" value="ECO:0007669"/>
    <property type="project" value="UniProtKB-KW"/>
</dbReference>
<accession>A0AAW0VS43</accession>
<evidence type="ECO:0000256" key="3">
    <source>
        <dbReference type="ARBA" id="ARBA00022702"/>
    </source>
</evidence>
<dbReference type="EMBL" id="JARKIK010000855">
    <property type="protein sequence ID" value="KAK8720103.1"/>
    <property type="molecule type" value="Genomic_DNA"/>
</dbReference>
<keyword evidence="7" id="KW-1185">Reference proteome</keyword>
<dbReference type="InterPro" id="IPR000187">
    <property type="entry name" value="CRF"/>
</dbReference>
<dbReference type="Pfam" id="PF00473">
    <property type="entry name" value="CRF"/>
    <property type="match status" value="1"/>
</dbReference>
<feature type="non-terminal residue" evidence="6">
    <location>
        <position position="1"/>
    </location>
</feature>
<dbReference type="AlphaFoldDB" id="A0AAW0VS43"/>
<gene>
    <name evidence="6" type="ORF">OTU49_013582</name>
</gene>
<dbReference type="SMART" id="SM00039">
    <property type="entry name" value="CRF"/>
    <property type="match status" value="1"/>
</dbReference>
<comment type="caution">
    <text evidence="6">The sequence shown here is derived from an EMBL/GenBank/DDBJ whole genome shotgun (WGS) entry which is preliminary data.</text>
</comment>
<feature type="region of interest" description="Disordered" evidence="4">
    <location>
        <begin position="166"/>
        <end position="202"/>
    </location>
</feature>
<reference evidence="6 7" key="1">
    <citation type="journal article" date="2024" name="BMC Genomics">
        <title>Genome assembly of redclaw crayfish (Cherax quadricarinatus) provides insights into its immune adaptation and hypoxia tolerance.</title>
        <authorList>
            <person name="Liu Z."/>
            <person name="Zheng J."/>
            <person name="Li H."/>
            <person name="Fang K."/>
            <person name="Wang S."/>
            <person name="He J."/>
            <person name="Zhou D."/>
            <person name="Weng S."/>
            <person name="Chi M."/>
            <person name="Gu Z."/>
            <person name="He J."/>
            <person name="Li F."/>
            <person name="Wang M."/>
        </authorList>
    </citation>
    <scope>NUCLEOTIDE SEQUENCE [LARGE SCALE GENOMIC DNA]</scope>
    <source>
        <strain evidence="6">ZL_2023a</strain>
    </source>
</reference>
<evidence type="ECO:0000256" key="4">
    <source>
        <dbReference type="SAM" id="MobiDB-lite"/>
    </source>
</evidence>
<organism evidence="6 7">
    <name type="scientific">Cherax quadricarinatus</name>
    <name type="common">Australian red claw crayfish</name>
    <dbReference type="NCBI Taxonomy" id="27406"/>
    <lineage>
        <taxon>Eukaryota</taxon>
        <taxon>Metazoa</taxon>
        <taxon>Ecdysozoa</taxon>
        <taxon>Arthropoda</taxon>
        <taxon>Crustacea</taxon>
        <taxon>Multicrustacea</taxon>
        <taxon>Malacostraca</taxon>
        <taxon>Eumalacostraca</taxon>
        <taxon>Eucarida</taxon>
        <taxon>Decapoda</taxon>
        <taxon>Pleocyemata</taxon>
        <taxon>Astacidea</taxon>
        <taxon>Parastacoidea</taxon>
        <taxon>Parastacidae</taxon>
        <taxon>Cherax</taxon>
    </lineage>
</organism>
<protein>
    <recommendedName>
        <fullName evidence="5">Corticotropin-releasing factor domain-containing protein</fullName>
    </recommendedName>
</protein>
<evidence type="ECO:0000256" key="1">
    <source>
        <dbReference type="ARBA" id="ARBA00004613"/>
    </source>
</evidence>
<evidence type="ECO:0000313" key="7">
    <source>
        <dbReference type="Proteomes" id="UP001445076"/>
    </source>
</evidence>
<feature type="domain" description="Corticotropin-releasing factor" evidence="5">
    <location>
        <begin position="205"/>
        <end position="248"/>
    </location>
</feature>
<evidence type="ECO:0000256" key="2">
    <source>
        <dbReference type="ARBA" id="ARBA00022525"/>
    </source>
</evidence>
<name>A0AAW0VS43_CHEQU</name>
<feature type="compositionally biased region" description="Low complexity" evidence="4">
    <location>
        <begin position="171"/>
        <end position="189"/>
    </location>
</feature>
<proteinExistence type="predicted"/>
<evidence type="ECO:0000313" key="6">
    <source>
        <dbReference type="EMBL" id="KAK8720103.1"/>
    </source>
</evidence>
<comment type="subcellular location">
    <subcellularLocation>
        <location evidence="1">Secreted</location>
    </subcellularLocation>
</comment>
<sequence length="273" mass="30493">EHSLSPFLTSNPGVRTLPTTVQVMVSLRAVVLALMSVVPVAWCLSLEGGRANSLRPLSIPHLTPQDLTQDTFLPPQVDRDPSVAASSLSRYDDNEILRELDDPTSPASYRLQQVLSEAGAGAADGARDLPSAPAEAAPPSLEDYIAIDPLYYYLWQYLNHGDEAGRKVRNSRNTNNSSSSNSNTLDNNSMAKRTWPNAFPRRRTSGLSLSIDASMKVLRQALYLEMARKKQRQHLQRAQHNQKLLNDIGKRDVTRQLQQERPSAEQQRQQQRN</sequence>
<dbReference type="GO" id="GO:0005576">
    <property type="term" value="C:extracellular region"/>
    <property type="evidence" value="ECO:0007669"/>
    <property type="project" value="UniProtKB-SubCell"/>
</dbReference>
<keyword evidence="2" id="KW-0964">Secreted</keyword>
<keyword evidence="3" id="KW-0372">Hormone</keyword>
<evidence type="ECO:0000259" key="5">
    <source>
        <dbReference type="SMART" id="SM00039"/>
    </source>
</evidence>